<dbReference type="PRINTS" id="PR00344">
    <property type="entry name" value="BCTRLSENSOR"/>
</dbReference>
<keyword evidence="7" id="KW-0418">Kinase</keyword>
<dbReference type="InterPro" id="IPR005467">
    <property type="entry name" value="His_kinase_dom"/>
</dbReference>
<keyword evidence="4" id="KW-0597">Phosphoprotein</keyword>
<dbReference type="RefSeq" id="WP_204057119.1">
    <property type="nucleotide sequence ID" value="NZ_BAAAGP010000004.1"/>
</dbReference>
<evidence type="ECO:0000256" key="8">
    <source>
        <dbReference type="ARBA" id="ARBA00022989"/>
    </source>
</evidence>
<evidence type="ECO:0000256" key="10">
    <source>
        <dbReference type="ARBA" id="ARBA00023136"/>
    </source>
</evidence>
<dbReference type="SUPFAM" id="SSF47384">
    <property type="entry name" value="Homodimeric domain of signal transducing histidine kinase"/>
    <property type="match status" value="1"/>
</dbReference>
<evidence type="ECO:0000256" key="5">
    <source>
        <dbReference type="ARBA" id="ARBA00022679"/>
    </source>
</evidence>
<dbReference type="PANTHER" id="PTHR45436:SF5">
    <property type="entry name" value="SENSOR HISTIDINE KINASE TRCS"/>
    <property type="match status" value="1"/>
</dbReference>
<evidence type="ECO:0000256" key="6">
    <source>
        <dbReference type="ARBA" id="ARBA00022692"/>
    </source>
</evidence>
<dbReference type="CDD" id="cd00082">
    <property type="entry name" value="HisKA"/>
    <property type="match status" value="1"/>
</dbReference>
<organism evidence="12 13">
    <name type="scientific">Microbispora corallina</name>
    <dbReference type="NCBI Taxonomy" id="83302"/>
    <lineage>
        <taxon>Bacteria</taxon>
        <taxon>Bacillati</taxon>
        <taxon>Actinomycetota</taxon>
        <taxon>Actinomycetes</taxon>
        <taxon>Streptosporangiales</taxon>
        <taxon>Streptosporangiaceae</taxon>
        <taxon>Microbispora</taxon>
    </lineage>
</organism>
<evidence type="ECO:0000256" key="4">
    <source>
        <dbReference type="ARBA" id="ARBA00022553"/>
    </source>
</evidence>
<gene>
    <name evidence="12" type="ORF">Mco01_26030</name>
</gene>
<dbReference type="InterPro" id="IPR036097">
    <property type="entry name" value="HisK_dim/P_sf"/>
</dbReference>
<comment type="caution">
    <text evidence="12">The sequence shown here is derived from an EMBL/GenBank/DDBJ whole genome shotgun (WGS) entry which is preliminary data.</text>
</comment>
<dbReference type="Proteomes" id="UP000603904">
    <property type="component" value="Unassembled WGS sequence"/>
</dbReference>
<dbReference type="SMART" id="SM00388">
    <property type="entry name" value="HisKA"/>
    <property type="match status" value="1"/>
</dbReference>
<dbReference type="InterPro" id="IPR003594">
    <property type="entry name" value="HATPase_dom"/>
</dbReference>
<reference evidence="12 13" key="1">
    <citation type="submission" date="2021-01" db="EMBL/GenBank/DDBJ databases">
        <title>Whole genome shotgun sequence of Microbispora corallina NBRC 16416.</title>
        <authorList>
            <person name="Komaki H."/>
            <person name="Tamura T."/>
        </authorList>
    </citation>
    <scope>NUCLEOTIDE SEQUENCE [LARGE SCALE GENOMIC DNA]</scope>
    <source>
        <strain evidence="12 13">NBRC 16416</strain>
    </source>
</reference>
<evidence type="ECO:0000256" key="1">
    <source>
        <dbReference type="ARBA" id="ARBA00000085"/>
    </source>
</evidence>
<keyword evidence="8" id="KW-1133">Transmembrane helix</keyword>
<dbReference type="SMART" id="SM00387">
    <property type="entry name" value="HATPase_c"/>
    <property type="match status" value="1"/>
</dbReference>
<evidence type="ECO:0000256" key="3">
    <source>
        <dbReference type="ARBA" id="ARBA00012438"/>
    </source>
</evidence>
<evidence type="ECO:0000313" key="12">
    <source>
        <dbReference type="EMBL" id="GIH39603.1"/>
    </source>
</evidence>
<dbReference type="Gene3D" id="3.30.565.10">
    <property type="entry name" value="Histidine kinase-like ATPase, C-terminal domain"/>
    <property type="match status" value="1"/>
</dbReference>
<proteinExistence type="predicted"/>
<dbReference type="InterPro" id="IPR004358">
    <property type="entry name" value="Sig_transdc_His_kin-like_C"/>
</dbReference>
<accession>A0ABQ4FXX7</accession>
<name>A0ABQ4FXX7_9ACTN</name>
<evidence type="ECO:0000256" key="9">
    <source>
        <dbReference type="ARBA" id="ARBA00023012"/>
    </source>
</evidence>
<protein>
    <recommendedName>
        <fullName evidence="3">histidine kinase</fullName>
        <ecNumber evidence="3">2.7.13.3</ecNumber>
    </recommendedName>
</protein>
<comment type="catalytic activity">
    <reaction evidence="1">
        <text>ATP + protein L-histidine = ADP + protein N-phospho-L-histidine.</text>
        <dbReference type="EC" id="2.7.13.3"/>
    </reaction>
</comment>
<sequence>MTSLRHLRECLGELDELERSIKRGIDTMSGRLYRAIDWQRRFEADVSHELRTPIAGLRAQLEEARLHPGEIDVDDLLERALGDVERLQSLVDDLYLLAQLQAAAQPAEPVLLDLGELVRTELARRADRLDVKVHAEPGVLVRGMVARLRRMISELLDNAQRHARTLVLVRVCPTGAAAQLVVADDGDGIGEADRERIFDRFTRLDAARSRERGGTGLGLAIVRNIVYGHEGDVHVERSAAGGAAFVVRLPRA</sequence>
<dbReference type="EMBL" id="BOOC01000009">
    <property type="protein sequence ID" value="GIH39603.1"/>
    <property type="molecule type" value="Genomic_DNA"/>
</dbReference>
<evidence type="ECO:0000313" key="13">
    <source>
        <dbReference type="Proteomes" id="UP000603904"/>
    </source>
</evidence>
<keyword evidence="9" id="KW-0902">Two-component regulatory system</keyword>
<dbReference type="PANTHER" id="PTHR45436">
    <property type="entry name" value="SENSOR HISTIDINE KINASE YKOH"/>
    <property type="match status" value="1"/>
</dbReference>
<evidence type="ECO:0000256" key="2">
    <source>
        <dbReference type="ARBA" id="ARBA00004236"/>
    </source>
</evidence>
<dbReference type="PROSITE" id="PS50109">
    <property type="entry name" value="HIS_KIN"/>
    <property type="match status" value="1"/>
</dbReference>
<comment type="subcellular location">
    <subcellularLocation>
        <location evidence="2">Cell membrane</location>
    </subcellularLocation>
</comment>
<dbReference type="Pfam" id="PF00512">
    <property type="entry name" value="HisKA"/>
    <property type="match status" value="1"/>
</dbReference>
<dbReference type="InterPro" id="IPR036890">
    <property type="entry name" value="HATPase_C_sf"/>
</dbReference>
<keyword evidence="10" id="KW-0472">Membrane</keyword>
<keyword evidence="13" id="KW-1185">Reference proteome</keyword>
<keyword evidence="6" id="KW-0812">Transmembrane</keyword>
<dbReference type="Pfam" id="PF02518">
    <property type="entry name" value="HATPase_c"/>
    <property type="match status" value="1"/>
</dbReference>
<feature type="domain" description="Histidine kinase" evidence="11">
    <location>
        <begin position="45"/>
        <end position="252"/>
    </location>
</feature>
<dbReference type="Gene3D" id="1.10.287.130">
    <property type="match status" value="1"/>
</dbReference>
<dbReference type="EC" id="2.7.13.3" evidence="3"/>
<keyword evidence="5" id="KW-0808">Transferase</keyword>
<dbReference type="InterPro" id="IPR050428">
    <property type="entry name" value="TCS_sensor_his_kinase"/>
</dbReference>
<dbReference type="InterPro" id="IPR003661">
    <property type="entry name" value="HisK_dim/P_dom"/>
</dbReference>
<evidence type="ECO:0000259" key="11">
    <source>
        <dbReference type="PROSITE" id="PS50109"/>
    </source>
</evidence>
<dbReference type="SUPFAM" id="SSF55874">
    <property type="entry name" value="ATPase domain of HSP90 chaperone/DNA topoisomerase II/histidine kinase"/>
    <property type="match status" value="1"/>
</dbReference>
<evidence type="ECO:0000256" key="7">
    <source>
        <dbReference type="ARBA" id="ARBA00022777"/>
    </source>
</evidence>